<evidence type="ECO:0000256" key="2">
    <source>
        <dbReference type="ARBA" id="ARBA00022763"/>
    </source>
</evidence>
<evidence type="ECO:0000256" key="4">
    <source>
        <dbReference type="ARBA" id="ARBA00022813"/>
    </source>
</evidence>
<evidence type="ECO:0000256" key="6">
    <source>
        <dbReference type="ARBA" id="ARBA00023236"/>
    </source>
</evidence>
<evidence type="ECO:0000256" key="7">
    <source>
        <dbReference type="RuleBase" id="RU003991"/>
    </source>
</evidence>
<feature type="domain" description="Peptidase S24/S26A/S26B/S26C" evidence="8">
    <location>
        <begin position="17"/>
        <end position="132"/>
    </location>
</feature>
<dbReference type="EMBL" id="UHJC01000002">
    <property type="protein sequence ID" value="SUQ39526.1"/>
    <property type="molecule type" value="Genomic_DNA"/>
</dbReference>
<dbReference type="EC" id="3.4.21.-" evidence="9"/>
<keyword evidence="4 7" id="KW-0068">Autocatalytic cleavage</keyword>
<keyword evidence="6" id="KW-0742">SOS response</keyword>
<dbReference type="InterPro" id="IPR015927">
    <property type="entry name" value="Peptidase_S24_S26A/B/C"/>
</dbReference>
<dbReference type="KEGG" id="ypq:DJ40_3121"/>
<evidence type="ECO:0000313" key="9">
    <source>
        <dbReference type="EMBL" id="SUQ39526.1"/>
    </source>
</evidence>
<name>A0A380SDL0_YERPU</name>
<dbReference type="PANTHER" id="PTHR33516">
    <property type="entry name" value="LEXA REPRESSOR"/>
    <property type="match status" value="1"/>
</dbReference>
<dbReference type="PANTHER" id="PTHR33516:SF2">
    <property type="entry name" value="LEXA REPRESSOR-RELATED"/>
    <property type="match status" value="1"/>
</dbReference>
<dbReference type="SUPFAM" id="SSF51306">
    <property type="entry name" value="LexA/Signal peptidase"/>
    <property type="match status" value="1"/>
</dbReference>
<evidence type="ECO:0000256" key="3">
    <source>
        <dbReference type="ARBA" id="ARBA00022801"/>
    </source>
</evidence>
<dbReference type="GO" id="GO:0016787">
    <property type="term" value="F:hydrolase activity"/>
    <property type="evidence" value="ECO:0007669"/>
    <property type="project" value="UniProtKB-KW"/>
</dbReference>
<keyword evidence="3 7" id="KW-0378">Hydrolase</keyword>
<evidence type="ECO:0000256" key="1">
    <source>
        <dbReference type="ARBA" id="ARBA00007484"/>
    </source>
</evidence>
<dbReference type="CDD" id="cd06529">
    <property type="entry name" value="S24_LexA-like"/>
    <property type="match status" value="1"/>
</dbReference>
<organism evidence="9 10">
    <name type="scientific">Yersinia pseudotuberculosis</name>
    <dbReference type="NCBI Taxonomy" id="633"/>
    <lineage>
        <taxon>Bacteria</taxon>
        <taxon>Pseudomonadati</taxon>
        <taxon>Pseudomonadota</taxon>
        <taxon>Gammaproteobacteria</taxon>
        <taxon>Enterobacterales</taxon>
        <taxon>Yersiniaceae</taxon>
        <taxon>Yersinia</taxon>
    </lineage>
</organism>
<dbReference type="GO" id="GO:0006355">
    <property type="term" value="P:regulation of DNA-templated transcription"/>
    <property type="evidence" value="ECO:0007669"/>
    <property type="project" value="InterPro"/>
</dbReference>
<dbReference type="RefSeq" id="WP_038401742.1">
    <property type="nucleotide sequence ID" value="NZ_CP008943.1"/>
</dbReference>
<dbReference type="GO" id="GO:0006281">
    <property type="term" value="P:DNA repair"/>
    <property type="evidence" value="ECO:0007669"/>
    <property type="project" value="UniProtKB-KW"/>
</dbReference>
<dbReference type="InterPro" id="IPR039418">
    <property type="entry name" value="LexA-like"/>
</dbReference>
<dbReference type="InterPro" id="IPR050077">
    <property type="entry name" value="LexA_repressor"/>
</dbReference>
<dbReference type="InterPro" id="IPR036286">
    <property type="entry name" value="LexA/Signal_pep-like_sf"/>
</dbReference>
<dbReference type="AlphaFoldDB" id="A0A380SDL0"/>
<evidence type="ECO:0000313" key="10">
    <source>
        <dbReference type="Proteomes" id="UP000255087"/>
    </source>
</evidence>
<reference evidence="9 10" key="1">
    <citation type="submission" date="2018-06" db="EMBL/GenBank/DDBJ databases">
        <authorList>
            <consortium name="Pathogen Informatics"/>
            <person name="Doyle S."/>
        </authorList>
    </citation>
    <scope>NUCLEOTIDE SEQUENCE [LARGE SCALE GENOMIC DNA]</scope>
    <source>
        <strain evidence="9 10">NCTC8580</strain>
    </source>
</reference>
<dbReference type="Pfam" id="PF00717">
    <property type="entry name" value="Peptidase_S24"/>
    <property type="match status" value="1"/>
</dbReference>
<keyword evidence="2" id="KW-0227">DNA damage</keyword>
<dbReference type="GO" id="GO:0009432">
    <property type="term" value="P:SOS response"/>
    <property type="evidence" value="ECO:0007669"/>
    <property type="project" value="UniProtKB-KW"/>
</dbReference>
<dbReference type="InterPro" id="IPR006197">
    <property type="entry name" value="Peptidase_S24_LexA"/>
</dbReference>
<dbReference type="PRINTS" id="PR00726">
    <property type="entry name" value="LEXASERPTASE"/>
</dbReference>
<proteinExistence type="inferred from homology"/>
<evidence type="ECO:0000256" key="5">
    <source>
        <dbReference type="ARBA" id="ARBA00023204"/>
    </source>
</evidence>
<sequence>MKVIILTALTESRIQIPLFGENCQAGFPSPASDYLEKTLDLNELCILHPSATYFVRAEGESMIEAGILSGDLLIVDKAVNPTHGDIVIAAIEGEFTVKKLCTHPRLCLQPMNPAYSPIFVDADELNIFGVVMHAIHTLR</sequence>
<dbReference type="Proteomes" id="UP000255087">
    <property type="component" value="Unassembled WGS sequence"/>
</dbReference>
<evidence type="ECO:0000259" key="8">
    <source>
        <dbReference type="Pfam" id="PF00717"/>
    </source>
</evidence>
<accession>A0A380SDL0</accession>
<comment type="similarity">
    <text evidence="1 7">Belongs to the peptidase S24 family.</text>
</comment>
<dbReference type="Gene3D" id="2.10.109.10">
    <property type="entry name" value="Umud Fragment, subunit A"/>
    <property type="match status" value="1"/>
</dbReference>
<dbReference type="NCBIfam" id="NF007621">
    <property type="entry name" value="PRK10276.1"/>
    <property type="match status" value="1"/>
</dbReference>
<dbReference type="GO" id="GO:0003677">
    <property type="term" value="F:DNA binding"/>
    <property type="evidence" value="ECO:0007669"/>
    <property type="project" value="InterPro"/>
</dbReference>
<keyword evidence="5" id="KW-0234">DNA repair</keyword>
<protein>
    <submittedName>
        <fullName evidence="9">Mutagenesis and repair protein MucA</fullName>
        <ecNumber evidence="9">3.4.21.-</ecNumber>
    </submittedName>
</protein>
<gene>
    <name evidence="9" type="primary">umuD</name>
    <name evidence="9" type="ORF">NCTC8580_04755</name>
</gene>